<dbReference type="SUPFAM" id="SSF47473">
    <property type="entry name" value="EF-hand"/>
    <property type="match status" value="1"/>
</dbReference>
<feature type="chain" id="PRO_5043966553" description="EF-hand domain-containing protein" evidence="4">
    <location>
        <begin position="26"/>
        <end position="141"/>
    </location>
</feature>
<proteinExistence type="predicted"/>
<dbReference type="PANTHER" id="PTHR23104:SF12">
    <property type="entry name" value="EF-HAND DOMAIN-CONTAINING PROTEIN"/>
    <property type="match status" value="1"/>
</dbReference>
<evidence type="ECO:0000256" key="1">
    <source>
        <dbReference type="ARBA" id="ARBA00022729"/>
    </source>
</evidence>
<dbReference type="EMBL" id="BTSY01000001">
    <property type="protein sequence ID" value="GMT10707.1"/>
    <property type="molecule type" value="Genomic_DNA"/>
</dbReference>
<comment type="caution">
    <text evidence="6">The sequence shown here is derived from an EMBL/GenBank/DDBJ whole genome shotgun (WGS) entry which is preliminary data.</text>
</comment>
<dbReference type="AlphaFoldDB" id="A0AAV5UWR5"/>
<name>A0AAV5UWR5_9BILA</name>
<dbReference type="PROSITE" id="PS00018">
    <property type="entry name" value="EF_HAND_1"/>
    <property type="match status" value="2"/>
</dbReference>
<protein>
    <recommendedName>
        <fullName evidence="5">EF-hand domain-containing protein</fullName>
    </recommendedName>
</protein>
<feature type="non-terminal residue" evidence="6">
    <location>
        <position position="141"/>
    </location>
</feature>
<keyword evidence="7" id="KW-1185">Reference proteome</keyword>
<evidence type="ECO:0000256" key="2">
    <source>
        <dbReference type="ARBA" id="ARBA00022737"/>
    </source>
</evidence>
<feature type="non-terminal residue" evidence="6">
    <location>
        <position position="1"/>
    </location>
</feature>
<dbReference type="InterPro" id="IPR002048">
    <property type="entry name" value="EF_hand_dom"/>
</dbReference>
<reference evidence="6" key="1">
    <citation type="submission" date="2023-10" db="EMBL/GenBank/DDBJ databases">
        <title>Genome assembly of Pristionchus species.</title>
        <authorList>
            <person name="Yoshida K."/>
            <person name="Sommer R.J."/>
        </authorList>
    </citation>
    <scope>NUCLEOTIDE SEQUENCE</scope>
    <source>
        <strain evidence="6">RS5133</strain>
    </source>
</reference>
<dbReference type="InterPro" id="IPR011992">
    <property type="entry name" value="EF-hand-dom_pair"/>
</dbReference>
<keyword evidence="3" id="KW-0106">Calcium</keyword>
<keyword evidence="1 4" id="KW-0732">Signal</keyword>
<sequence length="141" mass="16308">IPFVIIHTMLSSLVFSLLAITYVSANTQHEFGVHKEIHDEEHLKQHMEDKIDISKMTDEQQKFYYFSMHDLNKDNRIDGIEIMKALAHDHESEKSGPGVSINDEEAMIKMVDMVLTDSDFNGDGFIDYAEYIKKQRNDDAK</sequence>
<dbReference type="InterPro" id="IPR018247">
    <property type="entry name" value="EF_Hand_1_Ca_BS"/>
</dbReference>
<accession>A0AAV5UWR5</accession>
<dbReference type="InterPro" id="IPR052110">
    <property type="entry name" value="MCFD2-like"/>
</dbReference>
<evidence type="ECO:0000313" key="7">
    <source>
        <dbReference type="Proteomes" id="UP001432322"/>
    </source>
</evidence>
<dbReference type="Pfam" id="PF13499">
    <property type="entry name" value="EF-hand_7"/>
    <property type="match status" value="1"/>
</dbReference>
<feature type="signal peptide" evidence="4">
    <location>
        <begin position="1"/>
        <end position="25"/>
    </location>
</feature>
<gene>
    <name evidence="6" type="ORF">PFISCL1PPCAC_2004</name>
</gene>
<dbReference type="GO" id="GO:0005509">
    <property type="term" value="F:calcium ion binding"/>
    <property type="evidence" value="ECO:0007669"/>
    <property type="project" value="InterPro"/>
</dbReference>
<feature type="domain" description="EF-hand" evidence="5">
    <location>
        <begin position="64"/>
        <end position="133"/>
    </location>
</feature>
<evidence type="ECO:0000313" key="6">
    <source>
        <dbReference type="EMBL" id="GMT10707.1"/>
    </source>
</evidence>
<keyword evidence="2" id="KW-0677">Repeat</keyword>
<evidence type="ECO:0000259" key="5">
    <source>
        <dbReference type="Pfam" id="PF13499"/>
    </source>
</evidence>
<dbReference type="Proteomes" id="UP001432322">
    <property type="component" value="Unassembled WGS sequence"/>
</dbReference>
<organism evidence="6 7">
    <name type="scientific">Pristionchus fissidentatus</name>
    <dbReference type="NCBI Taxonomy" id="1538716"/>
    <lineage>
        <taxon>Eukaryota</taxon>
        <taxon>Metazoa</taxon>
        <taxon>Ecdysozoa</taxon>
        <taxon>Nematoda</taxon>
        <taxon>Chromadorea</taxon>
        <taxon>Rhabditida</taxon>
        <taxon>Rhabditina</taxon>
        <taxon>Diplogasteromorpha</taxon>
        <taxon>Diplogasteroidea</taxon>
        <taxon>Neodiplogasteridae</taxon>
        <taxon>Pristionchus</taxon>
    </lineage>
</organism>
<evidence type="ECO:0000256" key="3">
    <source>
        <dbReference type="ARBA" id="ARBA00022837"/>
    </source>
</evidence>
<dbReference type="PANTHER" id="PTHR23104">
    <property type="entry name" value="MULTIPLE COAGULATION FACTOR DEFICIENCY PROTEIN 2 NEURAL STEM CELL DERIVED NEURONAL SURVIVAL PROTEIN"/>
    <property type="match status" value="1"/>
</dbReference>
<evidence type="ECO:0000256" key="4">
    <source>
        <dbReference type="SAM" id="SignalP"/>
    </source>
</evidence>
<dbReference type="Gene3D" id="1.10.238.10">
    <property type="entry name" value="EF-hand"/>
    <property type="match status" value="1"/>
</dbReference>